<sequence length="266" mass="29450">MARALGLGQFSVSGANTLGELSLGTARVVSTEEDLHKGLVGMGVPDKVDHMLSLIFAVILGMTAFYSESIGVEAWREGVVCRVTFMDLEVMKSCHDFNSTMSLESLATIWKRYTILNEYVLHVPGPGTVYCLFRSLVEHSCINPKSIAFGYLNKKPIDTGLMKFFGLCPSTLSWYLEFASAFFTSSAPFTTNALSPWEQRIEGQRPRNFSNEVLPLRTMVLSSPWPYYPLPYICIPSFAIGRSTSMALWCSSESTSFLTITLLLGS</sequence>
<dbReference type="Proteomes" id="UP000287651">
    <property type="component" value="Unassembled WGS sequence"/>
</dbReference>
<dbReference type="EMBL" id="AMZH03029949">
    <property type="protein sequence ID" value="RRT33078.1"/>
    <property type="molecule type" value="Genomic_DNA"/>
</dbReference>
<evidence type="ECO:0000313" key="2">
    <source>
        <dbReference type="Proteomes" id="UP000287651"/>
    </source>
</evidence>
<name>A0A426X0T7_ENSVE</name>
<accession>A0A426X0T7</accession>
<evidence type="ECO:0000313" key="1">
    <source>
        <dbReference type="EMBL" id="RRT33078.1"/>
    </source>
</evidence>
<proteinExistence type="predicted"/>
<organism evidence="1 2">
    <name type="scientific">Ensete ventricosum</name>
    <name type="common">Abyssinian banana</name>
    <name type="synonym">Musa ensete</name>
    <dbReference type="NCBI Taxonomy" id="4639"/>
    <lineage>
        <taxon>Eukaryota</taxon>
        <taxon>Viridiplantae</taxon>
        <taxon>Streptophyta</taxon>
        <taxon>Embryophyta</taxon>
        <taxon>Tracheophyta</taxon>
        <taxon>Spermatophyta</taxon>
        <taxon>Magnoliopsida</taxon>
        <taxon>Liliopsida</taxon>
        <taxon>Zingiberales</taxon>
        <taxon>Musaceae</taxon>
        <taxon>Ensete</taxon>
    </lineage>
</organism>
<gene>
    <name evidence="1" type="ORF">B296_00049564</name>
</gene>
<dbReference type="AlphaFoldDB" id="A0A426X0T7"/>
<reference evidence="1 2" key="1">
    <citation type="journal article" date="2014" name="Agronomy (Basel)">
        <title>A Draft Genome Sequence for Ensete ventricosum, the Drought-Tolerant Tree Against Hunger.</title>
        <authorList>
            <person name="Harrison J."/>
            <person name="Moore K.A."/>
            <person name="Paszkiewicz K."/>
            <person name="Jones T."/>
            <person name="Grant M."/>
            <person name="Ambacheew D."/>
            <person name="Muzemil S."/>
            <person name="Studholme D.J."/>
        </authorList>
    </citation>
    <scope>NUCLEOTIDE SEQUENCE [LARGE SCALE GENOMIC DNA]</scope>
</reference>
<protein>
    <submittedName>
        <fullName evidence="1">Uncharacterized protein</fullName>
    </submittedName>
</protein>
<comment type="caution">
    <text evidence="1">The sequence shown here is derived from an EMBL/GenBank/DDBJ whole genome shotgun (WGS) entry which is preliminary data.</text>
</comment>